<evidence type="ECO:0000256" key="22">
    <source>
        <dbReference type="SAM" id="Phobius"/>
    </source>
</evidence>
<evidence type="ECO:0000256" key="21">
    <source>
        <dbReference type="PROSITE-ProRule" id="PRU10141"/>
    </source>
</evidence>
<dbReference type="GO" id="GO:0005886">
    <property type="term" value="C:plasma membrane"/>
    <property type="evidence" value="ECO:0000318"/>
    <property type="project" value="GO_Central"/>
</dbReference>
<dbReference type="InterPro" id="IPR032675">
    <property type="entry name" value="LRR_dom_sf"/>
</dbReference>
<reference evidence="25" key="2">
    <citation type="submission" date="2025-08" db="UniProtKB">
        <authorList>
            <consortium name="RefSeq"/>
        </authorList>
    </citation>
    <scope>IDENTIFICATION</scope>
    <source>
        <tissue evidence="25">Leaf</tissue>
    </source>
</reference>
<dbReference type="GO" id="GO:0005524">
    <property type="term" value="F:ATP binding"/>
    <property type="evidence" value="ECO:0007669"/>
    <property type="project" value="UniProtKB-UniRule"/>
</dbReference>
<dbReference type="SUPFAM" id="SSF56112">
    <property type="entry name" value="Protein kinase-like (PK-like)"/>
    <property type="match status" value="1"/>
</dbReference>
<dbReference type="RefSeq" id="XP_016470062.1">
    <property type="nucleotide sequence ID" value="XM_016614576.1"/>
</dbReference>
<evidence type="ECO:0000313" key="25">
    <source>
        <dbReference type="RefSeq" id="XP_016470062.1"/>
    </source>
</evidence>
<dbReference type="InterPro" id="IPR013210">
    <property type="entry name" value="LRR_N_plant-typ"/>
</dbReference>
<evidence type="ECO:0000256" key="16">
    <source>
        <dbReference type="ARBA" id="ARBA00023136"/>
    </source>
</evidence>
<evidence type="ECO:0000256" key="2">
    <source>
        <dbReference type="ARBA" id="ARBA00008684"/>
    </source>
</evidence>
<evidence type="ECO:0000256" key="18">
    <source>
        <dbReference type="ARBA" id="ARBA00023180"/>
    </source>
</evidence>
<dbReference type="Gene3D" id="3.30.200.20">
    <property type="entry name" value="Phosphorylase Kinase, domain 1"/>
    <property type="match status" value="1"/>
</dbReference>
<dbReference type="GeneID" id="107792366"/>
<evidence type="ECO:0000256" key="14">
    <source>
        <dbReference type="ARBA" id="ARBA00022840"/>
    </source>
</evidence>
<dbReference type="InterPro" id="IPR003591">
    <property type="entry name" value="Leu-rich_rpt_typical-subtyp"/>
</dbReference>
<dbReference type="PANTHER" id="PTHR27008:SF518">
    <property type="entry name" value="PROTEIN KINASE DOMAIN-CONTAINING PROTEIN"/>
    <property type="match status" value="1"/>
</dbReference>
<keyword evidence="11" id="KW-0677">Repeat</keyword>
<comment type="subcellular location">
    <subcellularLocation>
        <location evidence="1">Cell membrane</location>
        <topology evidence="1">Single-pass membrane protein</topology>
    </subcellularLocation>
</comment>
<protein>
    <recommendedName>
        <fullName evidence="3">non-specific serine/threonine protein kinase</fullName>
        <ecNumber evidence="3">2.7.11.1</ecNumber>
    </recommendedName>
</protein>
<keyword evidence="9 22" id="KW-0812">Transmembrane</keyword>
<evidence type="ECO:0000256" key="11">
    <source>
        <dbReference type="ARBA" id="ARBA00022737"/>
    </source>
</evidence>
<dbReference type="Gene3D" id="3.80.10.10">
    <property type="entry name" value="Ribonuclease Inhibitor"/>
    <property type="match status" value="3"/>
</dbReference>
<dbReference type="InterPro" id="IPR017441">
    <property type="entry name" value="Protein_kinase_ATP_BS"/>
</dbReference>
<evidence type="ECO:0000256" key="10">
    <source>
        <dbReference type="ARBA" id="ARBA00022729"/>
    </source>
</evidence>
<keyword evidence="15 22" id="KW-1133">Transmembrane helix</keyword>
<proteinExistence type="inferred from homology"/>
<dbReference type="GO" id="GO:0009755">
    <property type="term" value="P:hormone-mediated signaling pathway"/>
    <property type="evidence" value="ECO:0000318"/>
    <property type="project" value="GO_Central"/>
</dbReference>
<keyword evidence="12 21" id="KW-0547">Nucleotide-binding</keyword>
<dbReference type="PROSITE" id="PS50011">
    <property type="entry name" value="PROTEIN_KINASE_DOM"/>
    <property type="match status" value="1"/>
</dbReference>
<comment type="catalytic activity">
    <reaction evidence="19">
        <text>L-threonyl-[protein] + ATP = O-phospho-L-threonyl-[protein] + ADP + H(+)</text>
        <dbReference type="Rhea" id="RHEA:46608"/>
        <dbReference type="Rhea" id="RHEA-COMP:11060"/>
        <dbReference type="Rhea" id="RHEA-COMP:11605"/>
        <dbReference type="ChEBI" id="CHEBI:15378"/>
        <dbReference type="ChEBI" id="CHEBI:30013"/>
        <dbReference type="ChEBI" id="CHEBI:30616"/>
        <dbReference type="ChEBI" id="CHEBI:61977"/>
        <dbReference type="ChEBI" id="CHEBI:456216"/>
        <dbReference type="EC" id="2.7.11.1"/>
    </reaction>
</comment>
<evidence type="ECO:0000256" key="12">
    <source>
        <dbReference type="ARBA" id="ARBA00022741"/>
    </source>
</evidence>
<keyword evidence="17" id="KW-0675">Receptor</keyword>
<dbReference type="FunFam" id="3.30.200.20:FF:000432">
    <property type="entry name" value="LRR receptor-like serine/threonine-protein kinase EFR"/>
    <property type="match status" value="1"/>
</dbReference>
<evidence type="ECO:0000256" key="4">
    <source>
        <dbReference type="ARBA" id="ARBA00022475"/>
    </source>
</evidence>
<comment type="catalytic activity">
    <reaction evidence="20">
        <text>L-seryl-[protein] + ATP = O-phospho-L-seryl-[protein] + ADP + H(+)</text>
        <dbReference type="Rhea" id="RHEA:17989"/>
        <dbReference type="Rhea" id="RHEA-COMP:9863"/>
        <dbReference type="Rhea" id="RHEA-COMP:11604"/>
        <dbReference type="ChEBI" id="CHEBI:15378"/>
        <dbReference type="ChEBI" id="CHEBI:29999"/>
        <dbReference type="ChEBI" id="CHEBI:30616"/>
        <dbReference type="ChEBI" id="CHEBI:83421"/>
        <dbReference type="ChEBI" id="CHEBI:456216"/>
        <dbReference type="EC" id="2.7.11.1"/>
    </reaction>
</comment>
<dbReference type="PROSITE" id="PS00107">
    <property type="entry name" value="PROTEIN_KINASE_ATP"/>
    <property type="match status" value="1"/>
</dbReference>
<keyword evidence="7" id="KW-0433">Leucine-rich repeat</keyword>
<dbReference type="EC" id="2.7.11.1" evidence="3"/>
<dbReference type="OrthoDB" id="676979at2759"/>
<dbReference type="KEGG" id="nta:107792366"/>
<dbReference type="FunFam" id="3.80.10.10:FF:000317">
    <property type="entry name" value="Inactive leucine-rich repeat receptor-like protein kinase"/>
    <property type="match status" value="1"/>
</dbReference>
<dbReference type="Proteomes" id="UP000790787">
    <property type="component" value="Chromosome 11"/>
</dbReference>
<dbReference type="GO" id="GO:0038023">
    <property type="term" value="F:signaling receptor activity"/>
    <property type="evidence" value="ECO:0000318"/>
    <property type="project" value="GO_Central"/>
</dbReference>
<evidence type="ECO:0000256" key="20">
    <source>
        <dbReference type="ARBA" id="ARBA00048679"/>
    </source>
</evidence>
<dbReference type="PaxDb" id="4097-A0A1S4A037"/>
<comment type="similarity">
    <text evidence="2">Belongs to the protein kinase superfamily. Ser/Thr protein kinase family.</text>
</comment>
<keyword evidence="14 21" id="KW-0067">ATP-binding</keyword>
<evidence type="ECO:0000256" key="9">
    <source>
        <dbReference type="ARBA" id="ARBA00022692"/>
    </source>
</evidence>
<keyword evidence="24" id="KW-1185">Reference proteome</keyword>
<dbReference type="GO" id="GO:0004674">
    <property type="term" value="F:protein serine/threonine kinase activity"/>
    <property type="evidence" value="ECO:0007669"/>
    <property type="project" value="UniProtKB-KW"/>
</dbReference>
<evidence type="ECO:0000256" key="3">
    <source>
        <dbReference type="ARBA" id="ARBA00012513"/>
    </source>
</evidence>
<dbReference type="SUPFAM" id="SSF52058">
    <property type="entry name" value="L domain-like"/>
    <property type="match status" value="2"/>
</dbReference>
<dbReference type="Gene3D" id="1.10.510.10">
    <property type="entry name" value="Transferase(Phosphotransferase) domain 1"/>
    <property type="match status" value="1"/>
</dbReference>
<dbReference type="SMART" id="SM00369">
    <property type="entry name" value="LRR_TYP"/>
    <property type="match status" value="7"/>
</dbReference>
<feature type="transmembrane region" description="Helical" evidence="22">
    <location>
        <begin position="46"/>
        <end position="67"/>
    </location>
</feature>
<reference evidence="24" key="1">
    <citation type="journal article" date="2014" name="Nat. Commun.">
        <title>The tobacco genome sequence and its comparison with those of tomato and potato.</title>
        <authorList>
            <person name="Sierro N."/>
            <person name="Battey J.N."/>
            <person name="Ouadi S."/>
            <person name="Bakaher N."/>
            <person name="Bovet L."/>
            <person name="Willig A."/>
            <person name="Goepfert S."/>
            <person name="Peitsch M.C."/>
            <person name="Ivanov N.V."/>
        </authorList>
    </citation>
    <scope>NUCLEOTIDE SEQUENCE [LARGE SCALE GENOMIC DNA]</scope>
</reference>
<keyword evidence="8" id="KW-0808">Transferase</keyword>
<gene>
    <name evidence="25" type="primary">LOC107792366</name>
</gene>
<dbReference type="InterPro" id="IPR000719">
    <property type="entry name" value="Prot_kinase_dom"/>
</dbReference>
<keyword evidence="6" id="KW-0597">Phosphoprotein</keyword>
<evidence type="ECO:0000256" key="8">
    <source>
        <dbReference type="ARBA" id="ARBA00022679"/>
    </source>
</evidence>
<keyword evidence="16 22" id="KW-0472">Membrane</keyword>
<keyword evidence="10" id="KW-0732">Signal</keyword>
<evidence type="ECO:0000256" key="7">
    <source>
        <dbReference type="ARBA" id="ARBA00022614"/>
    </source>
</evidence>
<evidence type="ECO:0000256" key="6">
    <source>
        <dbReference type="ARBA" id="ARBA00022553"/>
    </source>
</evidence>
<dbReference type="RefSeq" id="XP_016470062.1">
    <property type="nucleotide sequence ID" value="XM_016614576.2"/>
</dbReference>
<evidence type="ECO:0000256" key="19">
    <source>
        <dbReference type="ARBA" id="ARBA00047899"/>
    </source>
</evidence>
<dbReference type="Pfam" id="PF00560">
    <property type="entry name" value="LRR_1"/>
    <property type="match status" value="9"/>
</dbReference>
<feature type="binding site" evidence="21">
    <location>
        <position position="779"/>
    </location>
    <ligand>
        <name>ATP</name>
        <dbReference type="ChEBI" id="CHEBI:30616"/>
    </ligand>
</feature>
<feature type="domain" description="Protein kinase" evidence="23">
    <location>
        <begin position="750"/>
        <end position="1062"/>
    </location>
</feature>
<dbReference type="FunFam" id="1.10.510.10:FF:000358">
    <property type="entry name" value="Putative leucine-rich repeat receptor-like serine/threonine-protein kinase"/>
    <property type="match status" value="1"/>
</dbReference>
<evidence type="ECO:0000256" key="17">
    <source>
        <dbReference type="ARBA" id="ARBA00023170"/>
    </source>
</evidence>
<evidence type="ECO:0000259" key="23">
    <source>
        <dbReference type="PROSITE" id="PS50011"/>
    </source>
</evidence>
<dbReference type="FunFam" id="3.80.10.10:FF:000095">
    <property type="entry name" value="LRR receptor-like serine/threonine-protein kinase GSO1"/>
    <property type="match status" value="1"/>
</dbReference>
<keyword evidence="5" id="KW-0723">Serine/threonine-protein kinase</keyword>
<dbReference type="GO" id="GO:0006952">
    <property type="term" value="P:defense response"/>
    <property type="evidence" value="ECO:0007669"/>
    <property type="project" value="UniProtKB-ARBA"/>
</dbReference>
<keyword evidence="13" id="KW-0418">Kinase</keyword>
<keyword evidence="4" id="KW-1003">Cell membrane</keyword>
<organism evidence="24 25">
    <name type="scientific">Nicotiana tabacum</name>
    <name type="common">Common tobacco</name>
    <dbReference type="NCBI Taxonomy" id="4097"/>
    <lineage>
        <taxon>Eukaryota</taxon>
        <taxon>Viridiplantae</taxon>
        <taxon>Streptophyta</taxon>
        <taxon>Embryophyta</taxon>
        <taxon>Tracheophyta</taxon>
        <taxon>Spermatophyta</taxon>
        <taxon>Magnoliopsida</taxon>
        <taxon>eudicotyledons</taxon>
        <taxon>Gunneridae</taxon>
        <taxon>Pentapetalae</taxon>
        <taxon>asterids</taxon>
        <taxon>lamiids</taxon>
        <taxon>Solanales</taxon>
        <taxon>Solanaceae</taxon>
        <taxon>Nicotianoideae</taxon>
        <taxon>Nicotianeae</taxon>
        <taxon>Nicotiana</taxon>
    </lineage>
</organism>
<dbReference type="Pfam" id="PF08263">
    <property type="entry name" value="LRRNT_2"/>
    <property type="match status" value="1"/>
</dbReference>
<evidence type="ECO:0000313" key="24">
    <source>
        <dbReference type="Proteomes" id="UP000790787"/>
    </source>
</evidence>
<evidence type="ECO:0000256" key="5">
    <source>
        <dbReference type="ARBA" id="ARBA00022527"/>
    </source>
</evidence>
<sequence>MRLVFCTINLTLSNQFSSPLFSSTFKKMIFPSHTENFQLSYSCHLYALKYTVFLSLLAFFLPTYALCSSTIQVGGNETDRMSLLAFKNMIIDDPLRIMDSWNETIHFCDWPGVSCGRRHRRVTVLDLSSLKLRGTFSPSIGNLSFLHVLELQNNSFSGEIPSELGYLHKLQVLRLDNNSFTGHIPSNISGCFNLFSVVLSYNMLAGIIPAELGTLLKLQQLFLVSNYFTGRIPPSLGNLSTLDTFLASKNNLVGKMPDELCQLSNLKYFVVNENNLSGTLPPCLFNHSSMVAIDVGTNHIEGNLPPLFGITLPNLQFLSIHRNNITGNIPVTLSNATKLEFLVAGRNGLTGKVPPLGNLLNMRRFLVAYNHLGKGEDDDLSFLNTLANATSLELLELNTNNFGGALPASVSNLSSELIELSLSYNQISGKLPRGISNLKKLEALFGAYNRFYGEIPSEIGDLINLQELALLGNQLSGQIPISFGNLASLTRLSLRENNLQGRIPSSLGKCHNLGLLDLGSNNISGFIPSEILEISSLSEGLDLSHNHLTGILQKEIGKLSNLGYLNLSDNKLRGRIPTTLGTCLKLEALDLNNNNFQGSIPSTMSNLRGLELLVLSQNNLSGEIPRFLKDFKFLQVVDLSSNNLEGAVPIGGIFNNGSIVSIIGNKNLCGGIPELDLPDCSAEVKKEKKSGFPLKIVIPVVSGLIGLTCIVCFLGIRPLGGSRKAPVTDTRENSTIRVSYQCLLRETDGFSASNLLGVGAFGSVYKGISEDDGTVFAVKVLDLSHHAASRSFLAECEILKNIRHRNLVKVLSACSSIDYEGNEFKAIVYEYMDKGSLQEWLHFTPDQESHEHKKLGFLQRLSIAIDVACALDYLHNDCQPPIIHRDLKPSNILLDENMTGHVGDFGLARFIPPAIHNSSANPKSSTGVSGTIGYTPPELGMGSDASIYGDLYSFGIMLLEMFTGRRPTDEMFKDSLNLHNYARASLPDRVIHITDPILLQERDELGKEYKLVNNRSSATDLFLSFLVSVIQIGVTCSVESPKERRRISDVVGELNSLRKLFLEQAYWKEQV</sequence>
<dbReference type="InterPro" id="IPR011009">
    <property type="entry name" value="Kinase-like_dom_sf"/>
</dbReference>
<dbReference type="OMA" id="MRENSFT"/>
<name>A0A1S4A037_TOBAC</name>
<dbReference type="Pfam" id="PF00069">
    <property type="entry name" value="Pkinase"/>
    <property type="match status" value="1"/>
</dbReference>
<evidence type="ECO:0000256" key="13">
    <source>
        <dbReference type="ARBA" id="ARBA00022777"/>
    </source>
</evidence>
<evidence type="ECO:0000256" key="1">
    <source>
        <dbReference type="ARBA" id="ARBA00004162"/>
    </source>
</evidence>
<dbReference type="SMR" id="A0A1S4A037"/>
<dbReference type="AlphaFoldDB" id="A0A1S4A037"/>
<dbReference type="PANTHER" id="PTHR27008">
    <property type="entry name" value="OS04G0122200 PROTEIN"/>
    <property type="match status" value="1"/>
</dbReference>
<dbReference type="InterPro" id="IPR008271">
    <property type="entry name" value="Ser/Thr_kinase_AS"/>
</dbReference>
<dbReference type="InterPro" id="IPR051809">
    <property type="entry name" value="Plant_receptor-like_S/T_kinase"/>
</dbReference>
<dbReference type="InterPro" id="IPR001611">
    <property type="entry name" value="Leu-rich_rpt"/>
</dbReference>
<dbReference type="GO" id="GO:0051707">
    <property type="term" value="P:response to other organism"/>
    <property type="evidence" value="ECO:0007669"/>
    <property type="project" value="UniProtKB-ARBA"/>
</dbReference>
<dbReference type="PROSITE" id="PS00108">
    <property type="entry name" value="PROTEIN_KINASE_ST"/>
    <property type="match status" value="1"/>
</dbReference>
<accession>A0A1S4A037</accession>
<evidence type="ECO:0000256" key="15">
    <source>
        <dbReference type="ARBA" id="ARBA00022989"/>
    </source>
</evidence>
<dbReference type="SMART" id="SM00220">
    <property type="entry name" value="S_TKc"/>
    <property type="match status" value="1"/>
</dbReference>
<keyword evidence="18" id="KW-0325">Glycoprotein</keyword>